<protein>
    <recommendedName>
        <fullName evidence="2">Cell envelope-related transcriptional attenuator domain-containing protein</fullName>
    </recommendedName>
</protein>
<evidence type="ECO:0000259" key="2">
    <source>
        <dbReference type="Pfam" id="PF03816"/>
    </source>
</evidence>
<gene>
    <name evidence="3" type="ORF">COT44_00675</name>
</gene>
<dbReference type="PANTHER" id="PTHR33392:SF6">
    <property type="entry name" value="POLYISOPRENYL-TEICHOIC ACID--PEPTIDOGLYCAN TEICHOIC ACID TRANSFERASE TAGU"/>
    <property type="match status" value="1"/>
</dbReference>
<proteinExistence type="inferred from homology"/>
<name>A0A2M6XE55_9BACT</name>
<organism evidence="3 4">
    <name type="scientific">Candidatus Shapirobacteria bacterium CG08_land_8_20_14_0_20_39_18</name>
    <dbReference type="NCBI Taxonomy" id="1974883"/>
    <lineage>
        <taxon>Bacteria</taxon>
        <taxon>Candidatus Shapironibacteriota</taxon>
    </lineage>
</organism>
<evidence type="ECO:0000313" key="3">
    <source>
        <dbReference type="EMBL" id="PIU03919.1"/>
    </source>
</evidence>
<feature type="domain" description="Cell envelope-related transcriptional attenuator" evidence="2">
    <location>
        <begin position="76"/>
        <end position="252"/>
    </location>
</feature>
<evidence type="ECO:0000313" key="4">
    <source>
        <dbReference type="Proteomes" id="UP000228996"/>
    </source>
</evidence>
<dbReference type="InterPro" id="IPR004474">
    <property type="entry name" value="LytR_CpsA_psr"/>
</dbReference>
<dbReference type="EMBL" id="PEYO01000003">
    <property type="protein sequence ID" value="PIU03919.1"/>
    <property type="molecule type" value="Genomic_DNA"/>
</dbReference>
<reference evidence="4" key="1">
    <citation type="submission" date="2017-09" db="EMBL/GenBank/DDBJ databases">
        <title>Depth-based differentiation of microbial function through sediment-hosted aquifers and enrichment of novel symbionts in the deep terrestrial subsurface.</title>
        <authorList>
            <person name="Probst A.J."/>
            <person name="Ladd B."/>
            <person name="Jarett J.K."/>
            <person name="Geller-Mcgrath D.E."/>
            <person name="Sieber C.M.K."/>
            <person name="Emerson J.B."/>
            <person name="Anantharaman K."/>
            <person name="Thomas B.C."/>
            <person name="Malmstrom R."/>
            <person name="Stieglmeier M."/>
            <person name="Klingl A."/>
            <person name="Woyke T."/>
            <person name="Ryan C.M."/>
            <person name="Banfield J.F."/>
        </authorList>
    </citation>
    <scope>NUCLEOTIDE SEQUENCE [LARGE SCALE GENOMIC DNA]</scope>
</reference>
<evidence type="ECO:0000256" key="1">
    <source>
        <dbReference type="ARBA" id="ARBA00006068"/>
    </source>
</evidence>
<dbReference type="Gene3D" id="3.40.630.190">
    <property type="entry name" value="LCP protein"/>
    <property type="match status" value="1"/>
</dbReference>
<dbReference type="PANTHER" id="PTHR33392">
    <property type="entry name" value="POLYISOPRENYL-TEICHOIC ACID--PEPTIDOGLYCAN TEICHOIC ACID TRANSFERASE TAGU"/>
    <property type="match status" value="1"/>
</dbReference>
<dbReference type="AlphaFoldDB" id="A0A2M6XE55"/>
<dbReference type="Pfam" id="PF03816">
    <property type="entry name" value="LytR_cpsA_psr"/>
    <property type="match status" value="1"/>
</dbReference>
<comment type="caution">
    <text evidence="3">The sequence shown here is derived from an EMBL/GenBank/DDBJ whole genome shotgun (WGS) entry which is preliminary data.</text>
</comment>
<dbReference type="InterPro" id="IPR050922">
    <property type="entry name" value="LytR/CpsA/Psr_CW_biosynth"/>
</dbReference>
<sequence>MKRVDLLGGIILLVLAAFIFLVLSFRSKPATLTNPAVDQTQKSNFNLQPIPTAAENVFNLLLLGTGNPGHEGVGLTDSMIIIHLDIPNKKVALISIPRDLWVSSQKINKVYVSGGFPLVEQTISTITGLSVSKTILVDFNGLTQIINGLGGIEVNVLKTFDDYFYPVAGKELETCGMSNDQLAAINATMSGFQLEKQYSCRYEHLHFDAGPNKMTGETVLKFVRSRHSNQDGNDFARTLRQQAVLIGIKNKLLSLDGLKKAPAFFDKFIRLVRTDLDKQTAVAIANLIINPKDYQISQVRLSITNVLKESTSADHQYILLPKSGNDNWSEIQDYIKKQIN</sequence>
<dbReference type="Proteomes" id="UP000228996">
    <property type="component" value="Unassembled WGS sequence"/>
</dbReference>
<comment type="similarity">
    <text evidence="1">Belongs to the LytR/CpsA/Psr (LCP) family.</text>
</comment>
<accession>A0A2M6XE55</accession>